<comment type="caution">
    <text evidence="2">The sequence shown here is derived from an EMBL/GenBank/DDBJ whole genome shotgun (WGS) entry which is preliminary data.</text>
</comment>
<keyword evidence="1" id="KW-0732">Signal</keyword>
<organism evidence="2 3">
    <name type="scientific">Parasulfuritortus cantonensis</name>
    <dbReference type="NCBI Taxonomy" id="2528202"/>
    <lineage>
        <taxon>Bacteria</taxon>
        <taxon>Pseudomonadati</taxon>
        <taxon>Pseudomonadota</taxon>
        <taxon>Betaproteobacteria</taxon>
        <taxon>Nitrosomonadales</taxon>
        <taxon>Thiobacillaceae</taxon>
        <taxon>Parasulfuritortus</taxon>
    </lineage>
</organism>
<gene>
    <name evidence="2" type="ORF">EZJ19_14675</name>
</gene>
<dbReference type="Proteomes" id="UP000295443">
    <property type="component" value="Unassembled WGS sequence"/>
</dbReference>
<dbReference type="Pfam" id="PF13343">
    <property type="entry name" value="SBP_bac_6"/>
    <property type="match status" value="1"/>
</dbReference>
<proteinExistence type="predicted"/>
<dbReference type="OrthoDB" id="366726at2"/>
<dbReference type="RefSeq" id="WP_131448886.1">
    <property type="nucleotide sequence ID" value="NZ_SJZB01000051.1"/>
</dbReference>
<reference evidence="2 3" key="1">
    <citation type="submission" date="2019-03" db="EMBL/GenBank/DDBJ databases">
        <title>Genome sequence of Thiobacillaceae bacterium LSR1, a sulfur-oxidizing bacterium isolated from freshwater sediment.</title>
        <authorList>
            <person name="Li S."/>
        </authorList>
    </citation>
    <scope>NUCLEOTIDE SEQUENCE [LARGE SCALE GENOMIC DNA]</scope>
    <source>
        <strain evidence="2 3">LSR1</strain>
    </source>
</reference>
<dbReference type="PANTHER" id="PTHR30006">
    <property type="entry name" value="THIAMINE-BINDING PERIPLASMIC PROTEIN-RELATED"/>
    <property type="match status" value="1"/>
</dbReference>
<evidence type="ECO:0000313" key="2">
    <source>
        <dbReference type="EMBL" id="TCJ11657.1"/>
    </source>
</evidence>
<sequence length="434" mass="45836">MTTRIDPIRRRLLAGLAASLVAPGLLAAETRRTVRVLTSYPDAVVARFESAFEAAHPEYRLQFVWRMPHDAQPYLEAPGQNGVDVYWAASPRVFSALARAGRLQKLGLDTTGLPDRLGNAPLADPDGYYRCTEMAGYGFVVNPDALAGLGLAAPADWSDLADPRYAGRIALPIPARVGFAPPMVEIVLQAWGWQAGWALWSEIAGNAVLLDRNSTFVTDEVASGRLLVGLSIDFFVASAIANGVPVRFAYPRHGGINPAQVAIPAAAPDPAGGRAFAAFVLSDAGQRLLGHPDIRKLPVRPAVYAELPAGYYNPFAAAGLGAFDYDGDSARTRLALSAALFEQTFVADHAAHAALWQRVHAAEAAGKAVAAARRALATVPLDEAAAADPALRGLFQGRLEGSAAEPAGKVEQAWRARAAALRAEADAALKEVAA</sequence>
<evidence type="ECO:0000256" key="1">
    <source>
        <dbReference type="ARBA" id="ARBA00022729"/>
    </source>
</evidence>
<evidence type="ECO:0000313" key="3">
    <source>
        <dbReference type="Proteomes" id="UP000295443"/>
    </source>
</evidence>
<dbReference type="SUPFAM" id="SSF53850">
    <property type="entry name" value="Periplasmic binding protein-like II"/>
    <property type="match status" value="1"/>
</dbReference>
<dbReference type="PANTHER" id="PTHR30006:SF24">
    <property type="entry name" value="SLL0237 PROTEIN"/>
    <property type="match status" value="1"/>
</dbReference>
<name>A0A4R1B5A3_9PROT</name>
<keyword evidence="3" id="KW-1185">Reference proteome</keyword>
<dbReference type="AlphaFoldDB" id="A0A4R1B5A3"/>
<accession>A0A4R1B5A3</accession>
<protein>
    <submittedName>
        <fullName evidence="2">Extracellular solute-binding protein</fullName>
    </submittedName>
</protein>
<dbReference type="Gene3D" id="3.40.190.10">
    <property type="entry name" value="Periplasmic binding protein-like II"/>
    <property type="match status" value="2"/>
</dbReference>
<dbReference type="EMBL" id="SJZB01000051">
    <property type="protein sequence ID" value="TCJ11657.1"/>
    <property type="molecule type" value="Genomic_DNA"/>
</dbReference>